<evidence type="ECO:0008006" key="3">
    <source>
        <dbReference type="Google" id="ProtNLM"/>
    </source>
</evidence>
<dbReference type="AlphaFoldDB" id="A0A0E0C2C3"/>
<evidence type="ECO:0000313" key="2">
    <source>
        <dbReference type="Proteomes" id="UP000008021"/>
    </source>
</evidence>
<reference evidence="1" key="2">
    <citation type="submission" date="2018-05" db="EMBL/GenBank/DDBJ databases">
        <title>OmerRS3 (Oryza meridionalis Reference Sequence Version 3).</title>
        <authorList>
            <person name="Zhang J."/>
            <person name="Kudrna D."/>
            <person name="Lee S."/>
            <person name="Talag J."/>
            <person name="Welchert J."/>
            <person name="Wing R.A."/>
        </authorList>
    </citation>
    <scope>NUCLEOTIDE SEQUENCE [LARGE SCALE GENOMIC DNA]</scope>
    <source>
        <strain evidence="1">cv. OR44</strain>
    </source>
</reference>
<sequence>MKRASSSSSSSSGSMRLDEWVLCRIYKKKEANQQLQHYMNMMDDEHDDLQVQQAQSHRMSRPPSISDYLLDYSSDLPPSTDQTPSLHLGFRAVNEQGCNNNKRHKTIDEYYSISTAEMSTMLHICVLHIQQQVDANQLLLHI</sequence>
<reference evidence="1" key="1">
    <citation type="submission" date="2015-04" db="UniProtKB">
        <authorList>
            <consortium name="EnsemblPlants"/>
        </authorList>
    </citation>
    <scope>IDENTIFICATION</scope>
</reference>
<dbReference type="EnsemblPlants" id="OMERI01G15280.1">
    <property type="protein sequence ID" value="OMERI01G15280.1"/>
    <property type="gene ID" value="OMERI01G15280"/>
</dbReference>
<evidence type="ECO:0000313" key="1">
    <source>
        <dbReference type="EnsemblPlants" id="OMERI01G15280.1"/>
    </source>
</evidence>
<protein>
    <recommendedName>
        <fullName evidence="3">NAC domain-containing protein</fullName>
    </recommendedName>
</protein>
<dbReference type="Gramene" id="OMERI01G15280.1">
    <property type="protein sequence ID" value="OMERI01G15280.1"/>
    <property type="gene ID" value="OMERI01G15280"/>
</dbReference>
<proteinExistence type="predicted"/>
<dbReference type="STRING" id="40149.A0A0E0C2C3"/>
<name>A0A0E0C2C3_9ORYZ</name>
<dbReference type="Proteomes" id="UP000008021">
    <property type="component" value="Chromosome 1"/>
</dbReference>
<organism evidence="1">
    <name type="scientific">Oryza meridionalis</name>
    <dbReference type="NCBI Taxonomy" id="40149"/>
    <lineage>
        <taxon>Eukaryota</taxon>
        <taxon>Viridiplantae</taxon>
        <taxon>Streptophyta</taxon>
        <taxon>Embryophyta</taxon>
        <taxon>Tracheophyta</taxon>
        <taxon>Spermatophyta</taxon>
        <taxon>Magnoliopsida</taxon>
        <taxon>Liliopsida</taxon>
        <taxon>Poales</taxon>
        <taxon>Poaceae</taxon>
        <taxon>BOP clade</taxon>
        <taxon>Oryzoideae</taxon>
        <taxon>Oryzeae</taxon>
        <taxon>Oryzinae</taxon>
        <taxon>Oryza</taxon>
    </lineage>
</organism>
<dbReference type="HOGENOM" id="CLU_1818912_0_0_1"/>
<keyword evidence="2" id="KW-1185">Reference proteome</keyword>
<accession>A0A0E0C2C3</accession>